<gene>
    <name evidence="5" type="ORF">DSM100688_0879</name>
    <name evidence="6" type="ORF">GFD24_05360</name>
</gene>
<dbReference type="EMBL" id="WHZX01000003">
    <property type="protein sequence ID" value="NEG71650.1"/>
    <property type="molecule type" value="Genomic_DNA"/>
</dbReference>
<dbReference type="EMBL" id="WBSM01000003">
    <property type="protein sequence ID" value="KAB8288312.1"/>
    <property type="molecule type" value="Genomic_DNA"/>
</dbReference>
<protein>
    <submittedName>
        <fullName evidence="5">Glycosyl transferase</fullName>
    </submittedName>
    <submittedName>
        <fullName evidence="6">Glycosyltransferase</fullName>
    </submittedName>
</protein>
<dbReference type="Proteomes" id="UP000482084">
    <property type="component" value="Unassembled WGS sequence"/>
</dbReference>
<evidence type="ECO:0000256" key="3">
    <source>
        <dbReference type="SAM" id="MobiDB-lite"/>
    </source>
</evidence>
<name>A0A6L4X159_9BIFI</name>
<dbReference type="Proteomes" id="UP000469943">
    <property type="component" value="Unassembled WGS sequence"/>
</dbReference>
<dbReference type="PANTHER" id="PTHR22916">
    <property type="entry name" value="GLYCOSYLTRANSFERASE"/>
    <property type="match status" value="1"/>
</dbReference>
<keyword evidence="8" id="KW-1185">Reference proteome</keyword>
<dbReference type="PANTHER" id="PTHR22916:SF51">
    <property type="entry name" value="GLYCOSYLTRANSFERASE EPSH-RELATED"/>
    <property type="match status" value="1"/>
</dbReference>
<dbReference type="InterPro" id="IPR001173">
    <property type="entry name" value="Glyco_trans_2-like"/>
</dbReference>
<evidence type="ECO:0000313" key="6">
    <source>
        <dbReference type="EMBL" id="NEG71650.1"/>
    </source>
</evidence>
<keyword evidence="1" id="KW-0328">Glycosyltransferase</keyword>
<evidence type="ECO:0000256" key="2">
    <source>
        <dbReference type="ARBA" id="ARBA00022679"/>
    </source>
</evidence>
<evidence type="ECO:0000313" key="8">
    <source>
        <dbReference type="Proteomes" id="UP000482084"/>
    </source>
</evidence>
<sequence>MTQTTTSPQGTTATSTTTARPTNRTTPTLTFIVPAYNMEEYLERCVTSLLQAHDTSDIEVLIVDDGSHDSTPQLADTYAKRWPANVRAIHQPNKGHGGAVNTGIANARGAYVKVVDADDWIDSQSIDTMMDTLREQTRSASPVDMVVSNYVYDKVGKRRLHTVNFRHAMKPNTVLTWDDLGHFGLAEYILMHALTFRTAVVRESGMVLPEHTFYVDFIYAYQPFTKVRTMIYLDMPYYHYFIGREGQSVQTDVMIRRVDQLILVNEHMTEATPEPGTVPDGLYQYMIHFLTIESCVASVFLILSREPENYEKKRRMWAAIEAYSPAIYRDVRRKVMARAINLPGPVGRWIIRHGYVIAERVVGFN</sequence>
<feature type="domain" description="Glycosyltransferase 2-like" evidence="4">
    <location>
        <begin position="31"/>
        <end position="157"/>
    </location>
</feature>
<dbReference type="CDD" id="cd00761">
    <property type="entry name" value="Glyco_tranf_GTA_type"/>
    <property type="match status" value="1"/>
</dbReference>
<evidence type="ECO:0000313" key="7">
    <source>
        <dbReference type="Proteomes" id="UP000469943"/>
    </source>
</evidence>
<dbReference type="Pfam" id="PF00535">
    <property type="entry name" value="Glycos_transf_2"/>
    <property type="match status" value="1"/>
</dbReference>
<dbReference type="InterPro" id="IPR029044">
    <property type="entry name" value="Nucleotide-diphossugar_trans"/>
</dbReference>
<dbReference type="SUPFAM" id="SSF53448">
    <property type="entry name" value="Nucleotide-diphospho-sugar transferases"/>
    <property type="match status" value="1"/>
</dbReference>
<evidence type="ECO:0000313" key="5">
    <source>
        <dbReference type="EMBL" id="KAB8288312.1"/>
    </source>
</evidence>
<keyword evidence="2 5" id="KW-0808">Transferase</keyword>
<reference evidence="5 8" key="2">
    <citation type="submission" date="2019-10" db="EMBL/GenBank/DDBJ databases">
        <title>Characterization of the phylogenetic diversity of two novel species belonging to the genus Bifidobacterium: Bifidobacterium cebidarum sp. nov. and Bifidobacterium leontopitheci sp. nov.</title>
        <authorList>
            <person name="Lugli G.A."/>
            <person name="Duranti S."/>
            <person name="Milani C."/>
            <person name="Turroni F."/>
            <person name="Ventura M."/>
        </authorList>
    </citation>
    <scope>NUCLEOTIDE SEQUENCE [LARGE SCALE GENOMIC DNA]</scope>
    <source>
        <strain evidence="5 8">DSM 100688</strain>
    </source>
</reference>
<feature type="region of interest" description="Disordered" evidence="3">
    <location>
        <begin position="1"/>
        <end position="26"/>
    </location>
</feature>
<dbReference type="AlphaFoldDB" id="A0A6L4X159"/>
<dbReference type="RefSeq" id="WP_152357970.1">
    <property type="nucleotide sequence ID" value="NZ_WBSM01000003.1"/>
</dbReference>
<organism evidence="5 8">
    <name type="scientific">Bifidobacterium ramosum</name>
    <dbReference type="NCBI Taxonomy" id="1798158"/>
    <lineage>
        <taxon>Bacteria</taxon>
        <taxon>Bacillati</taxon>
        <taxon>Actinomycetota</taxon>
        <taxon>Actinomycetes</taxon>
        <taxon>Bifidobacteriales</taxon>
        <taxon>Bifidobacteriaceae</taxon>
        <taxon>Bifidobacterium</taxon>
    </lineage>
</organism>
<dbReference type="Gene3D" id="3.90.550.10">
    <property type="entry name" value="Spore Coat Polysaccharide Biosynthesis Protein SpsA, Chain A"/>
    <property type="match status" value="1"/>
</dbReference>
<dbReference type="OrthoDB" id="396512at2"/>
<evidence type="ECO:0000256" key="1">
    <source>
        <dbReference type="ARBA" id="ARBA00022676"/>
    </source>
</evidence>
<reference evidence="6 7" key="1">
    <citation type="submission" date="2019-10" db="EMBL/GenBank/DDBJ databases">
        <title>Bifidobacterium from non-human primates.</title>
        <authorList>
            <person name="Modesto M."/>
        </authorList>
    </citation>
    <scope>NUCLEOTIDE SEQUENCE [LARGE SCALE GENOMIC DNA]</scope>
    <source>
        <strain evidence="6 7">TREM</strain>
    </source>
</reference>
<evidence type="ECO:0000259" key="4">
    <source>
        <dbReference type="Pfam" id="PF00535"/>
    </source>
</evidence>
<dbReference type="GO" id="GO:0016757">
    <property type="term" value="F:glycosyltransferase activity"/>
    <property type="evidence" value="ECO:0007669"/>
    <property type="project" value="UniProtKB-KW"/>
</dbReference>
<accession>A0A6L4X159</accession>
<proteinExistence type="predicted"/>
<comment type="caution">
    <text evidence="5">The sequence shown here is derived from an EMBL/GenBank/DDBJ whole genome shotgun (WGS) entry which is preliminary data.</text>
</comment>